<feature type="signal peptide" evidence="1">
    <location>
        <begin position="1"/>
        <end position="21"/>
    </location>
</feature>
<feature type="non-terminal residue" evidence="2">
    <location>
        <position position="490"/>
    </location>
</feature>
<proteinExistence type="predicted"/>
<gene>
    <name evidence="2" type="ORF">IR213_11720</name>
</gene>
<dbReference type="Gene3D" id="2.60.40.10">
    <property type="entry name" value="Immunoglobulins"/>
    <property type="match status" value="1"/>
</dbReference>
<keyword evidence="1" id="KW-0732">Signal</keyword>
<evidence type="ECO:0000256" key="1">
    <source>
        <dbReference type="SAM" id="SignalP"/>
    </source>
</evidence>
<dbReference type="RefSeq" id="WP_194312500.1">
    <property type="nucleotide sequence ID" value="NZ_JADHEC010000027.1"/>
</dbReference>
<name>A0A930UDD0_9FLAO</name>
<dbReference type="EMBL" id="JADHEC010000027">
    <property type="protein sequence ID" value="MBF2709256.1"/>
    <property type="molecule type" value="Genomic_DNA"/>
</dbReference>
<evidence type="ECO:0000313" key="2">
    <source>
        <dbReference type="EMBL" id="MBF2709256.1"/>
    </source>
</evidence>
<dbReference type="InterPro" id="IPR013783">
    <property type="entry name" value="Ig-like_fold"/>
</dbReference>
<accession>A0A930UDD0</accession>
<evidence type="ECO:0000313" key="3">
    <source>
        <dbReference type="Proteomes" id="UP000646211"/>
    </source>
</evidence>
<comment type="caution">
    <text evidence="2">The sequence shown here is derived from an EMBL/GenBank/DDBJ whole genome shotgun (WGS) entry which is preliminary data.</text>
</comment>
<dbReference type="Proteomes" id="UP000646211">
    <property type="component" value="Unassembled WGS sequence"/>
</dbReference>
<feature type="chain" id="PRO_5037027437" description="SprB repeat-containing protein" evidence="1">
    <location>
        <begin position="22"/>
        <end position="490"/>
    </location>
</feature>
<organism evidence="2 3">
    <name type="scientific">Flavobacterium soyangense</name>
    <dbReference type="NCBI Taxonomy" id="2023265"/>
    <lineage>
        <taxon>Bacteria</taxon>
        <taxon>Pseudomonadati</taxon>
        <taxon>Bacteroidota</taxon>
        <taxon>Flavobacteriia</taxon>
        <taxon>Flavobacteriales</taxon>
        <taxon>Flavobacteriaceae</taxon>
        <taxon>Flavobacterium</taxon>
    </lineage>
</organism>
<evidence type="ECO:0008006" key="4">
    <source>
        <dbReference type="Google" id="ProtNLM"/>
    </source>
</evidence>
<dbReference type="AlphaFoldDB" id="A0A930UDD0"/>
<sequence>MKTKITLLLLAFFMFVSNAYSQNTFDGSYCPGPGVSGDEYLGQLTTGALSSSGGTCEIGQIWAKVDNLGQSLRLAFKIGNAGTALIRIYIDKDNNSSTGLITDSSFGGTPAAGGAEYILQINTNTGATKLFKDLTSTTVTEVALVPGGLSGKNGDSNGCAGGDKVFVEFYIPFASIGFDPCNTTQPGTINVARYASVSGGSTNSSGCTSQQLNFGVPLSGSVTPNQSLCQGTSASQLTLTINGGINTTVQSWQDSTDGVTFTDIAGTSGLYIYAPGLLSVGNHYYRARILNTGICVNSFFSSAAKITVNAAPNAPTTTLTQPPCSGGTGTITITSPIQTGMTYSINGLTYTNTTGIFTSILAGTYSVTAKSATGCISPPSSVIITAGDNTPPVIAILPTPSTINCPATPVFAIATATDNSGTVSSLTFADVTTSGTCAGSYSVTRTWTAKDACNNSSTASQTINVQDITAPVIAALPATSTINCPATPVF</sequence>
<keyword evidence="3" id="KW-1185">Reference proteome</keyword>
<protein>
    <recommendedName>
        <fullName evidence="4">SprB repeat-containing protein</fullName>
    </recommendedName>
</protein>
<reference evidence="2" key="1">
    <citation type="submission" date="2020-11" db="EMBL/GenBank/DDBJ databases">
        <title>Genome of Flavobacterium soyangense.</title>
        <authorList>
            <person name="Liu Q."/>
            <person name="Xin Y.-H."/>
        </authorList>
    </citation>
    <scope>NUCLEOTIDE SEQUENCE</scope>
    <source>
        <strain evidence="2">CGMCC 1.13493</strain>
    </source>
</reference>